<dbReference type="Proteomes" id="UP000606786">
    <property type="component" value="Unassembled WGS sequence"/>
</dbReference>
<protein>
    <submittedName>
        <fullName evidence="2">(Mediterranean fruit fly) hypothetical protein</fullName>
    </submittedName>
</protein>
<sequence>MAACLARQFSQLAGWLAGWLVGWSTGRLADEQTGWMAIARGGHNDNEMKFHTFAF</sequence>
<accession>A0A811UTY9</accession>
<feature type="signal peptide" evidence="1">
    <location>
        <begin position="1"/>
        <end position="24"/>
    </location>
</feature>
<evidence type="ECO:0000256" key="1">
    <source>
        <dbReference type="SAM" id="SignalP"/>
    </source>
</evidence>
<feature type="chain" id="PRO_5032317311" evidence="1">
    <location>
        <begin position="25"/>
        <end position="55"/>
    </location>
</feature>
<evidence type="ECO:0000313" key="2">
    <source>
        <dbReference type="EMBL" id="CAD7000483.1"/>
    </source>
</evidence>
<keyword evidence="1" id="KW-0732">Signal</keyword>
<comment type="caution">
    <text evidence="2">The sequence shown here is derived from an EMBL/GenBank/DDBJ whole genome shotgun (WGS) entry which is preliminary data.</text>
</comment>
<gene>
    <name evidence="2" type="ORF">CCAP1982_LOCUS8962</name>
</gene>
<dbReference type="AlphaFoldDB" id="A0A811UTY9"/>
<keyword evidence="3" id="KW-1185">Reference proteome</keyword>
<reference evidence="2" key="1">
    <citation type="submission" date="2020-11" db="EMBL/GenBank/DDBJ databases">
        <authorList>
            <person name="Whitehead M."/>
        </authorList>
    </citation>
    <scope>NUCLEOTIDE SEQUENCE</scope>
    <source>
        <strain evidence="2">EGII</strain>
    </source>
</reference>
<feature type="non-terminal residue" evidence="2">
    <location>
        <position position="1"/>
    </location>
</feature>
<name>A0A811UTY9_CERCA</name>
<evidence type="ECO:0000313" key="3">
    <source>
        <dbReference type="Proteomes" id="UP000606786"/>
    </source>
</evidence>
<dbReference type="EMBL" id="CAJHJT010000012">
    <property type="protein sequence ID" value="CAD7000483.1"/>
    <property type="molecule type" value="Genomic_DNA"/>
</dbReference>
<proteinExistence type="predicted"/>
<feature type="non-terminal residue" evidence="2">
    <location>
        <position position="55"/>
    </location>
</feature>
<organism evidence="2 3">
    <name type="scientific">Ceratitis capitata</name>
    <name type="common">Mediterranean fruit fly</name>
    <name type="synonym">Tephritis capitata</name>
    <dbReference type="NCBI Taxonomy" id="7213"/>
    <lineage>
        <taxon>Eukaryota</taxon>
        <taxon>Metazoa</taxon>
        <taxon>Ecdysozoa</taxon>
        <taxon>Arthropoda</taxon>
        <taxon>Hexapoda</taxon>
        <taxon>Insecta</taxon>
        <taxon>Pterygota</taxon>
        <taxon>Neoptera</taxon>
        <taxon>Endopterygota</taxon>
        <taxon>Diptera</taxon>
        <taxon>Brachycera</taxon>
        <taxon>Muscomorpha</taxon>
        <taxon>Tephritoidea</taxon>
        <taxon>Tephritidae</taxon>
        <taxon>Ceratitis</taxon>
        <taxon>Ceratitis</taxon>
    </lineage>
</organism>